<evidence type="ECO:0000259" key="5">
    <source>
        <dbReference type="Pfam" id="PF06441"/>
    </source>
</evidence>
<keyword evidence="2" id="KW-0058">Aromatic hydrocarbons catabolism</keyword>
<dbReference type="InterPro" id="IPR029058">
    <property type="entry name" value="AB_hydrolase_fold"/>
</dbReference>
<evidence type="ECO:0000256" key="3">
    <source>
        <dbReference type="ARBA" id="ARBA00022801"/>
    </source>
</evidence>
<accession>A0A427T043</accession>
<feature type="active site" description="Proton acceptor" evidence="4">
    <location>
        <position position="348"/>
    </location>
</feature>
<sequence length="372" mass="42159">MPQPEPFRIAVPDEDIQDLRERLARTRLPGDLANDGWEYGTNQEYLAGLLADWRDSYDWRAHEAEMNAYAHYRVELAGQPVHYLHVPGDGKVPLLLIGGWPWTFWDFKDVLPHLAGHEVVVADLPGYGFSTPLARPGIGYAETADMYHQLMTEVLGHERYGVYGSDWGSIIGQHLAHHHPESVAGLHTTMPFSLEGPIPEELWADDEKVRRAANTAWARYSNGYFVLHTTRPQSIAYIGDSPAATAAWLVEKLHDWTDHDGDFETGYPRERVLTTLSLFWFTNSMGSTARLYAESFQKPWTPKSDAQPLFNVPTAVAAYPREPAAVPRKWVESRFDLRRYTVMERGGHYPAVESPETLGRDIAEFFAELPQS</sequence>
<dbReference type="InterPro" id="IPR010497">
    <property type="entry name" value="Epoxide_hydro_N"/>
</dbReference>
<dbReference type="RefSeq" id="WP_125314934.1">
    <property type="nucleotide sequence ID" value="NZ_RSEC01000060.1"/>
</dbReference>
<comment type="similarity">
    <text evidence="1">Belongs to the peptidase S33 family.</text>
</comment>
<dbReference type="PANTHER" id="PTHR21661">
    <property type="entry name" value="EPOXIDE HYDROLASE 1-RELATED"/>
    <property type="match status" value="1"/>
</dbReference>
<feature type="active site" description="Proton donor" evidence="4">
    <location>
        <position position="292"/>
    </location>
</feature>
<evidence type="ECO:0000256" key="1">
    <source>
        <dbReference type="ARBA" id="ARBA00010088"/>
    </source>
</evidence>
<reference evidence="6 7" key="1">
    <citation type="submission" date="2018-12" db="EMBL/GenBank/DDBJ databases">
        <title>Amycolatopsis eburnea sp. nov. actinomycete associate with arbuscular mycorrhiza fungal spore.</title>
        <authorList>
            <person name="Lumyong S."/>
            <person name="Chaiya L."/>
        </authorList>
    </citation>
    <scope>NUCLEOTIDE SEQUENCE [LARGE SCALE GENOMIC DNA]</scope>
    <source>
        <strain evidence="6 7">GLM-1</strain>
    </source>
</reference>
<dbReference type="AlphaFoldDB" id="A0A427T043"/>
<dbReference type="GO" id="GO:0004301">
    <property type="term" value="F:epoxide hydrolase activity"/>
    <property type="evidence" value="ECO:0007669"/>
    <property type="project" value="TreeGrafter"/>
</dbReference>
<feature type="active site" description="Nucleophile" evidence="4">
    <location>
        <position position="166"/>
    </location>
</feature>
<dbReference type="PRINTS" id="PR00412">
    <property type="entry name" value="EPOXHYDRLASE"/>
</dbReference>
<dbReference type="Gene3D" id="3.40.50.1820">
    <property type="entry name" value="alpha/beta hydrolase"/>
    <property type="match status" value="1"/>
</dbReference>
<dbReference type="SUPFAM" id="SSF53474">
    <property type="entry name" value="alpha/beta-Hydrolases"/>
    <property type="match status" value="1"/>
</dbReference>
<feature type="domain" description="Epoxide hydrolase N-terminal" evidence="5">
    <location>
        <begin position="5"/>
        <end position="107"/>
    </location>
</feature>
<evidence type="ECO:0000256" key="2">
    <source>
        <dbReference type="ARBA" id="ARBA00022797"/>
    </source>
</evidence>
<dbReference type="OrthoDB" id="27092at2"/>
<dbReference type="GO" id="GO:0097176">
    <property type="term" value="P:epoxide metabolic process"/>
    <property type="evidence" value="ECO:0007669"/>
    <property type="project" value="TreeGrafter"/>
</dbReference>
<evidence type="ECO:0000256" key="4">
    <source>
        <dbReference type="PIRSR" id="PIRSR001112-1"/>
    </source>
</evidence>
<comment type="caution">
    <text evidence="6">The sequence shown here is derived from an EMBL/GenBank/DDBJ whole genome shotgun (WGS) entry which is preliminary data.</text>
</comment>
<dbReference type="EMBL" id="RSEC01000060">
    <property type="protein sequence ID" value="RSD10791.1"/>
    <property type="molecule type" value="Genomic_DNA"/>
</dbReference>
<dbReference type="PANTHER" id="PTHR21661:SF35">
    <property type="entry name" value="EPOXIDE HYDROLASE"/>
    <property type="match status" value="1"/>
</dbReference>
<keyword evidence="3 6" id="KW-0378">Hydrolase</keyword>
<organism evidence="6 7">
    <name type="scientific">Amycolatopsis eburnea</name>
    <dbReference type="NCBI Taxonomy" id="2267691"/>
    <lineage>
        <taxon>Bacteria</taxon>
        <taxon>Bacillati</taxon>
        <taxon>Actinomycetota</taxon>
        <taxon>Actinomycetes</taxon>
        <taxon>Pseudonocardiales</taxon>
        <taxon>Pseudonocardiaceae</taxon>
        <taxon>Amycolatopsis</taxon>
    </lineage>
</organism>
<dbReference type="InterPro" id="IPR016292">
    <property type="entry name" value="Epoxide_hydrolase"/>
</dbReference>
<protein>
    <submittedName>
        <fullName evidence="6">Epoxide hydrolase</fullName>
    </submittedName>
</protein>
<dbReference type="PIRSF" id="PIRSF001112">
    <property type="entry name" value="Epoxide_hydrolase"/>
    <property type="match status" value="1"/>
</dbReference>
<dbReference type="Pfam" id="PF06441">
    <property type="entry name" value="EHN"/>
    <property type="match status" value="1"/>
</dbReference>
<gene>
    <name evidence="6" type="ORF">EIY87_39055</name>
</gene>
<name>A0A427T043_9PSEU</name>
<dbReference type="InterPro" id="IPR000639">
    <property type="entry name" value="Epox_hydrolase-like"/>
</dbReference>
<proteinExistence type="inferred from homology"/>
<keyword evidence="7" id="KW-1185">Reference proteome</keyword>
<dbReference type="Proteomes" id="UP000267081">
    <property type="component" value="Unassembled WGS sequence"/>
</dbReference>
<evidence type="ECO:0000313" key="6">
    <source>
        <dbReference type="EMBL" id="RSD10791.1"/>
    </source>
</evidence>
<evidence type="ECO:0000313" key="7">
    <source>
        <dbReference type="Proteomes" id="UP000267081"/>
    </source>
</evidence>